<sequence>MAGTSLRVAAGVGLLSLAALAACGKKDAYPPEVQRETYSSCVAGFKSRVQASPEVDAKAASYCNCMVDGLQKSVPYEEFKQLDQLLATKSATPDSERLSKGVTDVVNACLKREMPKG</sequence>
<proteinExistence type="predicted"/>
<feature type="signal peptide" evidence="1">
    <location>
        <begin position="1"/>
        <end position="21"/>
    </location>
</feature>
<dbReference type="AlphaFoldDB" id="A0A6S6ZQE2"/>
<accession>A0A6S6ZQE2</accession>
<gene>
    <name evidence="2" type="ORF">LMG26690_02113</name>
</gene>
<evidence type="ECO:0000313" key="3">
    <source>
        <dbReference type="Proteomes" id="UP000494214"/>
    </source>
</evidence>
<keyword evidence="3" id="KW-1185">Reference proteome</keyword>
<protein>
    <recommendedName>
        <fullName evidence="4">Lipoprotein</fullName>
    </recommendedName>
</protein>
<evidence type="ECO:0000313" key="2">
    <source>
        <dbReference type="EMBL" id="CAB3691325.1"/>
    </source>
</evidence>
<reference evidence="2 3" key="1">
    <citation type="submission" date="2020-04" db="EMBL/GenBank/DDBJ databases">
        <authorList>
            <person name="De Canck E."/>
        </authorList>
    </citation>
    <scope>NUCLEOTIDE SEQUENCE [LARGE SCALE GENOMIC DNA]</scope>
    <source>
        <strain evidence="2 3">LMG 26690</strain>
    </source>
</reference>
<dbReference type="Proteomes" id="UP000494214">
    <property type="component" value="Unassembled WGS sequence"/>
</dbReference>
<keyword evidence="1" id="KW-0732">Signal</keyword>
<feature type="chain" id="PRO_5028869368" description="Lipoprotein" evidence="1">
    <location>
        <begin position="22"/>
        <end position="117"/>
    </location>
</feature>
<evidence type="ECO:0008006" key="4">
    <source>
        <dbReference type="Google" id="ProtNLM"/>
    </source>
</evidence>
<dbReference type="EMBL" id="CADIJM010000003">
    <property type="protein sequence ID" value="CAB3691325.1"/>
    <property type="molecule type" value="Genomic_DNA"/>
</dbReference>
<dbReference type="RefSeq" id="WP_239213093.1">
    <property type="nucleotide sequence ID" value="NZ_CADIJM010000003.1"/>
</dbReference>
<organism evidence="2 3">
    <name type="scientific">Achromobacter animicus</name>
    <dbReference type="NCBI Taxonomy" id="1389935"/>
    <lineage>
        <taxon>Bacteria</taxon>
        <taxon>Pseudomonadati</taxon>
        <taxon>Pseudomonadota</taxon>
        <taxon>Betaproteobacteria</taxon>
        <taxon>Burkholderiales</taxon>
        <taxon>Alcaligenaceae</taxon>
        <taxon>Achromobacter</taxon>
    </lineage>
</organism>
<name>A0A6S6ZQE2_9BURK</name>
<evidence type="ECO:0000256" key="1">
    <source>
        <dbReference type="SAM" id="SignalP"/>
    </source>
</evidence>
<dbReference type="PROSITE" id="PS51257">
    <property type="entry name" value="PROKAR_LIPOPROTEIN"/>
    <property type="match status" value="1"/>
</dbReference>